<dbReference type="GO" id="GO:0000329">
    <property type="term" value="C:fungal-type vacuole membrane"/>
    <property type="evidence" value="ECO:0007669"/>
    <property type="project" value="TreeGrafter"/>
</dbReference>
<evidence type="ECO:0000256" key="6">
    <source>
        <dbReference type="SAM" id="Phobius"/>
    </source>
</evidence>
<dbReference type="InterPro" id="IPR036259">
    <property type="entry name" value="MFS_trans_sf"/>
</dbReference>
<feature type="transmembrane region" description="Helical" evidence="6">
    <location>
        <begin position="116"/>
        <end position="134"/>
    </location>
</feature>
<feature type="transmembrane region" description="Helical" evidence="6">
    <location>
        <begin position="415"/>
        <end position="439"/>
    </location>
</feature>
<evidence type="ECO:0000256" key="5">
    <source>
        <dbReference type="SAM" id="MobiDB-lite"/>
    </source>
</evidence>
<dbReference type="InterPro" id="IPR020846">
    <property type="entry name" value="MFS_dom"/>
</dbReference>
<feature type="transmembrane region" description="Helical" evidence="6">
    <location>
        <begin position="385"/>
        <end position="403"/>
    </location>
</feature>
<dbReference type="Proteomes" id="UP000324767">
    <property type="component" value="Unassembled WGS sequence"/>
</dbReference>
<name>A0A5M8PUT5_9LECA</name>
<dbReference type="Gene3D" id="1.20.1250.20">
    <property type="entry name" value="MFS general substrate transporter like domains"/>
    <property type="match status" value="2"/>
</dbReference>
<feature type="transmembrane region" description="Helical" evidence="6">
    <location>
        <begin position="251"/>
        <end position="269"/>
    </location>
</feature>
<comment type="caution">
    <text evidence="8">The sequence shown here is derived from an EMBL/GenBank/DDBJ whole genome shotgun (WGS) entry which is preliminary data.</text>
</comment>
<feature type="domain" description="Major facilitator superfamily (MFS) profile" evidence="7">
    <location>
        <begin position="1"/>
        <end position="546"/>
    </location>
</feature>
<evidence type="ECO:0000313" key="9">
    <source>
        <dbReference type="Proteomes" id="UP000324767"/>
    </source>
</evidence>
<comment type="subcellular location">
    <subcellularLocation>
        <location evidence="1">Membrane</location>
        <topology evidence="1">Multi-pass membrane protein</topology>
    </subcellularLocation>
</comment>
<feature type="transmembrane region" description="Helical" evidence="6">
    <location>
        <begin position="281"/>
        <end position="298"/>
    </location>
</feature>
<protein>
    <recommendedName>
        <fullName evidence="7">Major facilitator superfamily (MFS) profile domain-containing protein</fullName>
    </recommendedName>
</protein>
<dbReference type="OrthoDB" id="6770063at2759"/>
<feature type="transmembrane region" description="Helical" evidence="6">
    <location>
        <begin position="319"/>
        <end position="336"/>
    </location>
</feature>
<proteinExistence type="predicted"/>
<feature type="transmembrane region" description="Helical" evidence="6">
    <location>
        <begin position="140"/>
        <end position="161"/>
    </location>
</feature>
<dbReference type="PANTHER" id="PTHR23501:SF33">
    <property type="entry name" value="MAJOR FACILITATOR SUPERFAMILY (MFS) PROFILE DOMAIN-CONTAINING PROTEIN"/>
    <property type="match status" value="1"/>
</dbReference>
<dbReference type="InterPro" id="IPR011701">
    <property type="entry name" value="MFS"/>
</dbReference>
<accession>A0A5M8PUT5</accession>
<keyword evidence="4 6" id="KW-0472">Membrane</keyword>
<feature type="transmembrane region" description="Helical" evidence="6">
    <location>
        <begin position="523"/>
        <end position="541"/>
    </location>
</feature>
<dbReference type="GO" id="GO:0015174">
    <property type="term" value="F:basic amino acid transmembrane transporter activity"/>
    <property type="evidence" value="ECO:0007669"/>
    <property type="project" value="TreeGrafter"/>
</dbReference>
<feature type="transmembrane region" description="Helical" evidence="6">
    <location>
        <begin position="356"/>
        <end position="378"/>
    </location>
</feature>
<evidence type="ECO:0000313" key="8">
    <source>
        <dbReference type="EMBL" id="KAA6412745.1"/>
    </source>
</evidence>
<evidence type="ECO:0000259" key="7">
    <source>
        <dbReference type="PROSITE" id="PS50850"/>
    </source>
</evidence>
<feature type="transmembrane region" description="Helical" evidence="6">
    <location>
        <begin position="451"/>
        <end position="470"/>
    </location>
</feature>
<feature type="region of interest" description="Disordered" evidence="5">
    <location>
        <begin position="19"/>
        <end position="45"/>
    </location>
</feature>
<evidence type="ECO:0000256" key="2">
    <source>
        <dbReference type="ARBA" id="ARBA00022692"/>
    </source>
</evidence>
<evidence type="ECO:0000256" key="4">
    <source>
        <dbReference type="ARBA" id="ARBA00023136"/>
    </source>
</evidence>
<dbReference type="EMBL" id="VXIT01000005">
    <property type="protein sequence ID" value="KAA6412745.1"/>
    <property type="molecule type" value="Genomic_DNA"/>
</dbReference>
<dbReference type="Pfam" id="PF07690">
    <property type="entry name" value="MFS_1"/>
    <property type="match status" value="1"/>
</dbReference>
<dbReference type="AlphaFoldDB" id="A0A5M8PUT5"/>
<gene>
    <name evidence="8" type="ORF">FRX48_03737</name>
</gene>
<evidence type="ECO:0000256" key="3">
    <source>
        <dbReference type="ARBA" id="ARBA00022989"/>
    </source>
</evidence>
<evidence type="ECO:0000256" key="1">
    <source>
        <dbReference type="ARBA" id="ARBA00004141"/>
    </source>
</evidence>
<organism evidence="8 9">
    <name type="scientific">Lasallia pustulata</name>
    <dbReference type="NCBI Taxonomy" id="136370"/>
    <lineage>
        <taxon>Eukaryota</taxon>
        <taxon>Fungi</taxon>
        <taxon>Dikarya</taxon>
        <taxon>Ascomycota</taxon>
        <taxon>Pezizomycotina</taxon>
        <taxon>Lecanoromycetes</taxon>
        <taxon>OSLEUM clade</taxon>
        <taxon>Umbilicariomycetidae</taxon>
        <taxon>Umbilicariales</taxon>
        <taxon>Umbilicariaceae</taxon>
        <taxon>Lasallia</taxon>
    </lineage>
</organism>
<keyword evidence="3 6" id="KW-1133">Transmembrane helix</keyword>
<dbReference type="SUPFAM" id="SSF103473">
    <property type="entry name" value="MFS general substrate transporter"/>
    <property type="match status" value="2"/>
</dbReference>
<keyword evidence="2 6" id="KW-0812">Transmembrane</keyword>
<dbReference type="PANTHER" id="PTHR23501">
    <property type="entry name" value="MAJOR FACILITATOR SUPERFAMILY"/>
    <property type="match status" value="1"/>
</dbReference>
<reference evidence="8 9" key="1">
    <citation type="submission" date="2019-09" db="EMBL/GenBank/DDBJ databases">
        <title>The hologenome of the rock-dwelling lichen Lasallia pustulata.</title>
        <authorList>
            <person name="Greshake Tzovaras B."/>
            <person name="Segers F."/>
            <person name="Bicker A."/>
            <person name="Dal Grande F."/>
            <person name="Otte J."/>
            <person name="Hankeln T."/>
            <person name="Schmitt I."/>
            <person name="Ebersberger I."/>
        </authorList>
    </citation>
    <scope>NUCLEOTIDE SEQUENCE [LARGE SCALE GENOMIC DNA]</scope>
    <source>
        <strain evidence="8">A1-1</strain>
    </source>
</reference>
<feature type="transmembrane region" description="Helical" evidence="6">
    <location>
        <begin position="50"/>
        <end position="75"/>
    </location>
</feature>
<sequence length="551" mass="59373">MKPEGEGVRAVRSVAGADESCPLLPQQSELYEPYPRSDGSRKTSSSPSKALSIALALFGVFLASADEQLVMATYGAIASDFQNLSDGSWLLTGYNLGYCIALPVDPKQLTDRVDTYCLFGLGCIITGTALSLWQAIAGRVISGIGGSGMIALISVIIIDIVPLDQVGVLRSYVNVAAIAGRSSGGPLGGFLADTIGWRWSFLGQAPIAIICSFLAGWQLPLESFNKIKIESHSDNTNHTSAGSGKLYDEDFLGGIMFSITITIFLLVLGLGGQKVSWDDPIIIYLAATCVVFGTAFVMREGLWAKKPLIPLWLMRRNGVGVFCVVQILLFSARFAFLSNLAPYFVRTEDANNTAAAAYIVPSSLGNAIGALLAGYVISRTYRYKALSLVSLAIGALSYVLVGLRWRHGTNLWESLYTFPAGLSFGMILSTQFIGLSASAPKPQTATAVSTYYLSQQVGILVGVGASAAILRMDFRKTLLRQLENYSDRDWIIQGVLRDSRFANSLPRVVQSIVRSSYLHSFQSVPILATCCSIMALPLIVCTREQSLRGEK</sequence>
<dbReference type="PROSITE" id="PS50850">
    <property type="entry name" value="MFS"/>
    <property type="match status" value="1"/>
</dbReference>